<feature type="transmembrane region" description="Helical" evidence="3">
    <location>
        <begin position="12"/>
        <end position="35"/>
    </location>
</feature>
<dbReference type="CDD" id="cd01949">
    <property type="entry name" value="GGDEF"/>
    <property type="match status" value="1"/>
</dbReference>
<dbReference type="Pfam" id="PF00990">
    <property type="entry name" value="GGDEF"/>
    <property type="match status" value="1"/>
</dbReference>
<dbReference type="InterPro" id="IPR050469">
    <property type="entry name" value="Diguanylate_Cyclase"/>
</dbReference>
<proteinExistence type="predicted"/>
<reference evidence="5 6" key="1">
    <citation type="submission" date="2019-06" db="EMBL/GenBank/DDBJ databases">
        <title>Sulfurimonas gotlandica sp. nov., a chemoautotrophic and psychrotolerant epsilonproteobacterium isolated from a pelagic redoxcline, and an emended description of the genus Sulfurimonas.</title>
        <authorList>
            <person name="Wang S."/>
            <person name="Jiang L."/>
            <person name="Shao Z."/>
        </authorList>
    </citation>
    <scope>NUCLEOTIDE SEQUENCE [LARGE SCALE GENOMIC DNA]</scope>
    <source>
        <strain evidence="5 6">B2</strain>
    </source>
</reference>
<dbReference type="InterPro" id="IPR029787">
    <property type="entry name" value="Nucleotide_cyclase"/>
</dbReference>
<dbReference type="PROSITE" id="PS50887">
    <property type="entry name" value="GGDEF"/>
    <property type="match status" value="1"/>
</dbReference>
<evidence type="ECO:0000259" key="4">
    <source>
        <dbReference type="PROSITE" id="PS50887"/>
    </source>
</evidence>
<evidence type="ECO:0000313" key="5">
    <source>
        <dbReference type="EMBL" id="QOP40299.1"/>
    </source>
</evidence>
<dbReference type="PANTHER" id="PTHR45138:SF9">
    <property type="entry name" value="DIGUANYLATE CYCLASE DGCM-RELATED"/>
    <property type="match status" value="1"/>
</dbReference>
<keyword evidence="3" id="KW-1133">Transmembrane helix</keyword>
<dbReference type="InterPro" id="IPR043128">
    <property type="entry name" value="Rev_trsase/Diguanyl_cyclase"/>
</dbReference>
<dbReference type="EC" id="2.7.7.65" evidence="1"/>
<comment type="catalytic activity">
    <reaction evidence="2">
        <text>2 GTP = 3',3'-c-di-GMP + 2 diphosphate</text>
        <dbReference type="Rhea" id="RHEA:24898"/>
        <dbReference type="ChEBI" id="CHEBI:33019"/>
        <dbReference type="ChEBI" id="CHEBI:37565"/>
        <dbReference type="ChEBI" id="CHEBI:58805"/>
        <dbReference type="EC" id="2.7.7.65"/>
    </reaction>
</comment>
<dbReference type="Gene3D" id="3.30.70.270">
    <property type="match status" value="1"/>
</dbReference>
<keyword evidence="3" id="KW-0812">Transmembrane</keyword>
<dbReference type="Proteomes" id="UP000593910">
    <property type="component" value="Chromosome"/>
</dbReference>
<evidence type="ECO:0000256" key="1">
    <source>
        <dbReference type="ARBA" id="ARBA00012528"/>
    </source>
</evidence>
<protein>
    <recommendedName>
        <fullName evidence="1">diguanylate cyclase</fullName>
        <ecNumber evidence="1">2.7.7.65</ecNumber>
    </recommendedName>
</protein>
<gene>
    <name evidence="5" type="ORF">FJR03_00500</name>
</gene>
<accession>A0A7M3V966</accession>
<dbReference type="Pfam" id="PF14827">
    <property type="entry name" value="dCache_3"/>
    <property type="match status" value="1"/>
</dbReference>
<sequence>MNLLQFFSKNRYMFLVALSFFFLLEIVIISTVKYLENIDKSHFLENKAKELNVQMQMGKHYLNEMAEVLYDTMLNDPKISEIMYQATQTTDLQKEALLRAELYKTLQEKYKYMKKLGVRQLHFHVPGAVSFLRFHRVEKFGDSLAAVRESLMYVNKYKEPIECFEEGRIFNGFRHVYPLFYNKEFVGSVEISYSFKAFLDHMLEINPNASYIFLMNNEVIDTKVFDDEKSNYMKSDFDSYSIDKNTLSNSMGISLDEIFTINKKIKKHILKNLENQEDFTVDTFIGQSQNKSIIVSFIGIKNFEEKKVAYMIGYSYSMTMDIFNKRATQMALILTFVNFVLTLLLIILFRKEKLKAQRASEEAIRDPLTGVLNRRGFNNILDYKISISRRYDSDMSVMFFDIDHFKDVNDNYGHDVGDTILQELSNVIKACIRESDIFARWGGEEFIIVLPQTSMKDAVVLAEKLQKEIKKYNFTKVETLTCSFGVTQLQDDESSDELLKRVDELLYLAKTTGRDRVISDTERSTNLKYSL</sequence>
<dbReference type="PANTHER" id="PTHR45138">
    <property type="entry name" value="REGULATORY COMPONENTS OF SENSORY TRANSDUCTION SYSTEM"/>
    <property type="match status" value="1"/>
</dbReference>
<dbReference type="GO" id="GO:0052621">
    <property type="term" value="F:diguanylate cyclase activity"/>
    <property type="evidence" value="ECO:0007669"/>
    <property type="project" value="UniProtKB-EC"/>
</dbReference>
<keyword evidence="3" id="KW-0472">Membrane</keyword>
<dbReference type="SUPFAM" id="SSF55073">
    <property type="entry name" value="Nucleotide cyclase"/>
    <property type="match status" value="1"/>
</dbReference>
<evidence type="ECO:0000256" key="2">
    <source>
        <dbReference type="ARBA" id="ARBA00034247"/>
    </source>
</evidence>
<dbReference type="KEGG" id="smax:FJR03_00500"/>
<feature type="transmembrane region" description="Helical" evidence="3">
    <location>
        <begin position="330"/>
        <end position="349"/>
    </location>
</feature>
<dbReference type="InterPro" id="IPR029150">
    <property type="entry name" value="dCache_3"/>
</dbReference>
<keyword evidence="6" id="KW-1185">Reference proteome</keyword>
<evidence type="ECO:0000256" key="3">
    <source>
        <dbReference type="SAM" id="Phobius"/>
    </source>
</evidence>
<dbReference type="SMART" id="SM00267">
    <property type="entry name" value="GGDEF"/>
    <property type="match status" value="1"/>
</dbReference>
<feature type="domain" description="GGDEF" evidence="4">
    <location>
        <begin position="393"/>
        <end position="522"/>
    </location>
</feature>
<name>A0A7M3V966_9BACT</name>
<dbReference type="FunFam" id="3.30.70.270:FF:000001">
    <property type="entry name" value="Diguanylate cyclase domain protein"/>
    <property type="match status" value="1"/>
</dbReference>
<dbReference type="EMBL" id="CP041165">
    <property type="protein sequence ID" value="QOP40299.1"/>
    <property type="molecule type" value="Genomic_DNA"/>
</dbReference>
<dbReference type="AlphaFoldDB" id="A0A7M3V966"/>
<dbReference type="NCBIfam" id="TIGR00254">
    <property type="entry name" value="GGDEF"/>
    <property type="match status" value="1"/>
</dbReference>
<organism evidence="5 6">
    <name type="scientific">Sulfurimonas marina</name>
    <dbReference type="NCBI Taxonomy" id="2590551"/>
    <lineage>
        <taxon>Bacteria</taxon>
        <taxon>Pseudomonadati</taxon>
        <taxon>Campylobacterota</taxon>
        <taxon>Epsilonproteobacteria</taxon>
        <taxon>Campylobacterales</taxon>
        <taxon>Sulfurimonadaceae</taxon>
        <taxon>Sulfurimonas</taxon>
    </lineage>
</organism>
<evidence type="ECO:0000313" key="6">
    <source>
        <dbReference type="Proteomes" id="UP000593910"/>
    </source>
</evidence>
<dbReference type="InterPro" id="IPR000160">
    <property type="entry name" value="GGDEF_dom"/>
</dbReference>
<dbReference type="RefSeq" id="WP_193113730.1">
    <property type="nucleotide sequence ID" value="NZ_CP041165.1"/>
</dbReference>